<dbReference type="PANTHER" id="PTHR46118">
    <property type="entry name" value="PROTEIN ABHD11"/>
    <property type="match status" value="1"/>
</dbReference>
<dbReference type="PANTHER" id="PTHR46118:SF4">
    <property type="entry name" value="PROTEIN ABHD11"/>
    <property type="match status" value="1"/>
</dbReference>
<reference evidence="3 4" key="1">
    <citation type="submission" date="2017-06" db="EMBL/GenBank/DDBJ databases">
        <title>Genome Sequencing of the methanotroph Methylovulum psychrotolerants str. HV10-M2 isolated from a high-altitude environment.</title>
        <authorList>
            <person name="Mateos-Rivera A."/>
        </authorList>
    </citation>
    <scope>NUCLEOTIDE SEQUENCE [LARGE SCALE GENOMIC DNA]</scope>
    <source>
        <strain evidence="3 4">HV10_M2</strain>
    </source>
</reference>
<dbReference type="OrthoDB" id="9808398at2"/>
<dbReference type="EMBL" id="CP022129">
    <property type="protein sequence ID" value="ASF44974.1"/>
    <property type="molecule type" value="Genomic_DNA"/>
</dbReference>
<dbReference type="RefSeq" id="WP_088617857.1">
    <property type="nucleotide sequence ID" value="NZ_CP022129.1"/>
</dbReference>
<sequence length="268" mass="29730">MAALDLAFEVFGTPGSQPPLLILHGFFASSRNWRQLAGKLAKHQQVYVLDMRNHGASAHHPAMDYPTMAADVRRFVDCHDLGVVNLLGHSMGGKTAMWFALNYPTYVDKLIVADIAPVSYSHSFASLIAALKALPLADLDNRKQAEAYLCAAIPELSYRQFLLQNLVLIDHHYQWRIDLDIFARTAHHIVAFPPALHLQPFTGPTLFISGARSAYLSAGQTQAQTLFPRAHFSQIANAGHWLHVEQPAAFLAEVGRFLQAPKQYLSPI</sequence>
<dbReference type="Gene3D" id="3.40.50.1820">
    <property type="entry name" value="alpha/beta hydrolase"/>
    <property type="match status" value="1"/>
</dbReference>
<evidence type="ECO:0000256" key="1">
    <source>
        <dbReference type="ARBA" id="ARBA00022801"/>
    </source>
</evidence>
<accession>A0A1Z4BUI4</accession>
<protein>
    <submittedName>
        <fullName evidence="3">Alpha/beta hydrolase</fullName>
    </submittedName>
</protein>
<evidence type="ECO:0000313" key="4">
    <source>
        <dbReference type="Proteomes" id="UP000197019"/>
    </source>
</evidence>
<proteinExistence type="predicted"/>
<dbReference type="SUPFAM" id="SSF53474">
    <property type="entry name" value="alpha/beta-Hydrolases"/>
    <property type="match status" value="1"/>
</dbReference>
<dbReference type="InterPro" id="IPR000073">
    <property type="entry name" value="AB_hydrolase_1"/>
</dbReference>
<organism evidence="3 4">
    <name type="scientific">Methylovulum psychrotolerans</name>
    <dbReference type="NCBI Taxonomy" id="1704499"/>
    <lineage>
        <taxon>Bacteria</taxon>
        <taxon>Pseudomonadati</taxon>
        <taxon>Pseudomonadota</taxon>
        <taxon>Gammaproteobacteria</taxon>
        <taxon>Methylococcales</taxon>
        <taxon>Methylococcaceae</taxon>
        <taxon>Methylovulum</taxon>
    </lineage>
</organism>
<name>A0A1Z4BUI4_9GAMM</name>
<evidence type="ECO:0000313" key="3">
    <source>
        <dbReference type="EMBL" id="ASF44974.1"/>
    </source>
</evidence>
<keyword evidence="1 3" id="KW-0378">Hydrolase</keyword>
<dbReference type="GO" id="GO:0016787">
    <property type="term" value="F:hydrolase activity"/>
    <property type="evidence" value="ECO:0007669"/>
    <property type="project" value="UniProtKB-KW"/>
</dbReference>
<dbReference type="Pfam" id="PF00561">
    <property type="entry name" value="Abhydrolase_1"/>
    <property type="match status" value="1"/>
</dbReference>
<dbReference type="KEGG" id="mpsy:CEK71_02220"/>
<evidence type="ECO:0000259" key="2">
    <source>
        <dbReference type="Pfam" id="PF00561"/>
    </source>
</evidence>
<gene>
    <name evidence="3" type="ORF">CEK71_02220</name>
</gene>
<dbReference type="InterPro" id="IPR029058">
    <property type="entry name" value="AB_hydrolase_fold"/>
</dbReference>
<dbReference type="AlphaFoldDB" id="A0A1Z4BUI4"/>
<dbReference type="PRINTS" id="PR00111">
    <property type="entry name" value="ABHYDROLASE"/>
</dbReference>
<keyword evidence="4" id="KW-1185">Reference proteome</keyword>
<dbReference type="Proteomes" id="UP000197019">
    <property type="component" value="Chromosome"/>
</dbReference>
<feature type="domain" description="AB hydrolase-1" evidence="2">
    <location>
        <begin position="18"/>
        <end position="246"/>
    </location>
</feature>